<keyword evidence="8" id="KW-0413">Isomerase</keyword>
<feature type="domain" description="Alpha-D-phosphohexomutase alpha/beta/alpha" evidence="12">
    <location>
        <begin position="371"/>
        <end position="481"/>
    </location>
</feature>
<comment type="cofactor">
    <cofactor evidence="2">
        <name>Mg(2+)</name>
        <dbReference type="ChEBI" id="CHEBI:18420"/>
    </cofactor>
</comment>
<dbReference type="EMBL" id="HBIO01030983">
    <property type="protein sequence ID" value="CAE0478876.1"/>
    <property type="molecule type" value="Transcribed_RNA"/>
</dbReference>
<dbReference type="GO" id="GO:0000287">
    <property type="term" value="F:magnesium ion binding"/>
    <property type="evidence" value="ECO:0007669"/>
    <property type="project" value="InterPro"/>
</dbReference>
<evidence type="ECO:0000256" key="8">
    <source>
        <dbReference type="ARBA" id="ARBA00023235"/>
    </source>
</evidence>
<organism evidence="13">
    <name type="scientific">Chaetoceros debilis</name>
    <dbReference type="NCBI Taxonomy" id="122233"/>
    <lineage>
        <taxon>Eukaryota</taxon>
        <taxon>Sar</taxon>
        <taxon>Stramenopiles</taxon>
        <taxon>Ochrophyta</taxon>
        <taxon>Bacillariophyta</taxon>
        <taxon>Coscinodiscophyceae</taxon>
        <taxon>Chaetocerotophycidae</taxon>
        <taxon>Chaetocerotales</taxon>
        <taxon>Chaetocerotaceae</taxon>
        <taxon>Chaetoceros</taxon>
    </lineage>
</organism>
<evidence type="ECO:0000256" key="4">
    <source>
        <dbReference type="ARBA" id="ARBA00012728"/>
    </source>
</evidence>
<reference evidence="13" key="1">
    <citation type="submission" date="2021-01" db="EMBL/GenBank/DDBJ databases">
        <authorList>
            <person name="Corre E."/>
            <person name="Pelletier E."/>
            <person name="Niang G."/>
            <person name="Scheremetjew M."/>
            <person name="Finn R."/>
            <person name="Kale V."/>
            <person name="Holt S."/>
            <person name="Cochrane G."/>
            <person name="Meng A."/>
            <person name="Brown T."/>
            <person name="Cohen L."/>
        </authorList>
    </citation>
    <scope>NUCLEOTIDE SEQUENCE</scope>
    <source>
        <strain evidence="13">MM31A-1</strain>
    </source>
</reference>
<dbReference type="Pfam" id="PF02878">
    <property type="entry name" value="PGM_PMM_I"/>
    <property type="match status" value="1"/>
</dbReference>
<dbReference type="GO" id="GO:0005975">
    <property type="term" value="P:carbohydrate metabolic process"/>
    <property type="evidence" value="ECO:0007669"/>
    <property type="project" value="InterPro"/>
</dbReference>
<dbReference type="InterPro" id="IPR005845">
    <property type="entry name" value="A-D-PHexomutase_a/b/a-II"/>
</dbReference>
<dbReference type="FunFam" id="3.30.310.50:FF:000002">
    <property type="entry name" value="Phosphoglucomutase 5"/>
    <property type="match status" value="1"/>
</dbReference>
<proteinExistence type="inferred from homology"/>
<feature type="chain" id="PRO_5030555705" description="phosphoglucomutase (alpha-D-glucose-1,6-bisphosphate-dependent)" evidence="9">
    <location>
        <begin position="25"/>
        <end position="643"/>
    </location>
</feature>
<comment type="catalytic activity">
    <reaction evidence="1">
        <text>alpha-D-glucose 1-phosphate = alpha-D-glucose 6-phosphate</text>
        <dbReference type="Rhea" id="RHEA:23536"/>
        <dbReference type="ChEBI" id="CHEBI:58225"/>
        <dbReference type="ChEBI" id="CHEBI:58601"/>
        <dbReference type="EC" id="5.4.2.2"/>
    </reaction>
</comment>
<evidence type="ECO:0000256" key="9">
    <source>
        <dbReference type="SAM" id="SignalP"/>
    </source>
</evidence>
<dbReference type="Pfam" id="PF02879">
    <property type="entry name" value="PGM_PMM_II"/>
    <property type="match status" value="1"/>
</dbReference>
<evidence type="ECO:0000259" key="11">
    <source>
        <dbReference type="Pfam" id="PF02879"/>
    </source>
</evidence>
<dbReference type="AlphaFoldDB" id="A0A7S3QJ74"/>
<keyword evidence="7" id="KW-0460">Magnesium</keyword>
<accession>A0A7S3QJ74</accession>
<dbReference type="Pfam" id="PF24947">
    <property type="entry name" value="PGM1_C_vert_fung"/>
    <property type="match status" value="1"/>
</dbReference>
<gene>
    <name evidence="13" type="ORF">CDEB00056_LOCUS23729</name>
</gene>
<evidence type="ECO:0000256" key="2">
    <source>
        <dbReference type="ARBA" id="ARBA00001946"/>
    </source>
</evidence>
<evidence type="ECO:0000256" key="6">
    <source>
        <dbReference type="ARBA" id="ARBA00022723"/>
    </source>
</evidence>
<evidence type="ECO:0000256" key="7">
    <source>
        <dbReference type="ARBA" id="ARBA00022842"/>
    </source>
</evidence>
<dbReference type="GO" id="GO:0004614">
    <property type="term" value="F:phosphoglucomutase activity"/>
    <property type="evidence" value="ECO:0007669"/>
    <property type="project" value="UniProtKB-EC"/>
</dbReference>
<feature type="signal peptide" evidence="9">
    <location>
        <begin position="1"/>
        <end position="24"/>
    </location>
</feature>
<dbReference type="InterPro" id="IPR045244">
    <property type="entry name" value="PGM"/>
</dbReference>
<evidence type="ECO:0000259" key="10">
    <source>
        <dbReference type="Pfam" id="PF02878"/>
    </source>
</evidence>
<dbReference type="InterPro" id="IPR005841">
    <property type="entry name" value="Alpha-D-phosphohexomutase_SF"/>
</dbReference>
<evidence type="ECO:0000256" key="1">
    <source>
        <dbReference type="ARBA" id="ARBA00000443"/>
    </source>
</evidence>
<feature type="domain" description="Alpha-D-phosphohexomutase alpha/beta/alpha" evidence="11">
    <location>
        <begin position="246"/>
        <end position="361"/>
    </location>
</feature>
<dbReference type="PROSITE" id="PS00710">
    <property type="entry name" value="PGM_PMM"/>
    <property type="match status" value="1"/>
</dbReference>
<dbReference type="InterPro" id="IPR005844">
    <property type="entry name" value="A-D-PHexomutase_a/b/a-I"/>
</dbReference>
<name>A0A7S3QJ74_9STRA</name>
<dbReference type="PANTHER" id="PTHR22573:SF2">
    <property type="entry name" value="PHOSPHOGLUCOMUTASE"/>
    <property type="match status" value="1"/>
</dbReference>
<dbReference type="Gene3D" id="3.40.120.10">
    <property type="entry name" value="Alpha-D-Glucose-1,6-Bisphosphate, subunit A, domain 3"/>
    <property type="match status" value="3"/>
</dbReference>
<evidence type="ECO:0000313" key="13">
    <source>
        <dbReference type="EMBL" id="CAE0478876.1"/>
    </source>
</evidence>
<dbReference type="SUPFAM" id="SSF55957">
    <property type="entry name" value="Phosphoglucomutase, C-terminal domain"/>
    <property type="match status" value="1"/>
</dbReference>
<dbReference type="InterPro" id="IPR005846">
    <property type="entry name" value="A-D-PHexomutase_a/b/a-III"/>
</dbReference>
<protein>
    <recommendedName>
        <fullName evidence="4">phosphoglucomutase (alpha-D-glucose-1,6-bisphosphate-dependent)</fullName>
        <ecNumber evidence="4">5.4.2.2</ecNumber>
    </recommendedName>
</protein>
<keyword evidence="6" id="KW-0479">Metal-binding</keyword>
<dbReference type="InterPro" id="IPR036900">
    <property type="entry name" value="A-D-PHexomutase_C_sf"/>
</dbReference>
<dbReference type="GO" id="GO:0005829">
    <property type="term" value="C:cytosol"/>
    <property type="evidence" value="ECO:0007669"/>
    <property type="project" value="TreeGrafter"/>
</dbReference>
<evidence type="ECO:0000256" key="5">
    <source>
        <dbReference type="ARBA" id="ARBA00022553"/>
    </source>
</evidence>
<comment type="similarity">
    <text evidence="3">Belongs to the phosphohexose mutase family.</text>
</comment>
<sequence>MKFHQYTTTVGLALLCAKSFSAEAWNQGVFLPRGGASRASALRSTTSAIAEVDTTPIEGMRPGTSGLRKKVEVWQGVDEANKNYVENFIQSLVDTAVDNNDNQPMDTLIVAGDGRYYNPEAIQTICRVLAGNGVSDIWIPQGGIMSTPAVSAAIRRREGGKAQGGIVLTASHNPGGPGEDFGIKYNEGLGQPAGEEFTEELYKKSLELKTFKTVENAVDIDLNAEVGTTYAITEVSTVTIIDPFDSYLDALNSCFDFEALKKFGQREGVSILFDGMHGAGGPFARRVLIEELGLPESSLLRCNPLPDFGKCHPDPNLTYAADLVKSMGLLADGAANDDVDFDSLPMLGAANDGDGDRNLIAGAQCFVTPSDSLAMICDNWESIPHFSKAGGPKGVARSMPSSAALDVVAEARGIPFFSTPTGWKFFGNLMSSKELFDKTDYTPFLCGEESFGTGSDHIREKDGLWAVLAWMSILMKANENVPEGEALVSVKDVVTNHWAKYGRHFYCRYDFEAVESDAANEVMDLIRDSFIAGDISSADAGDIKLIAAEEFGYTDPVDGSQTSRQGLILQFEYPTGDTARVIFRLSGTGSAGATIRMYLEKFEQDTLKHGESAPVALKTLADRALALVKMVELTGRESPTVIT</sequence>
<keyword evidence="5" id="KW-0597">Phosphoprotein</keyword>
<feature type="domain" description="Alpha-D-phosphohexomutase alpha/beta/alpha" evidence="10">
    <location>
        <begin position="61"/>
        <end position="205"/>
    </location>
</feature>
<dbReference type="PANTHER" id="PTHR22573">
    <property type="entry name" value="PHOSPHOHEXOMUTASE FAMILY MEMBER"/>
    <property type="match status" value="1"/>
</dbReference>
<dbReference type="EC" id="5.4.2.2" evidence="4"/>
<keyword evidence="9" id="KW-0732">Signal</keyword>
<dbReference type="InterPro" id="IPR016055">
    <property type="entry name" value="A-D-PHexomutase_a/b/a-I/II/III"/>
</dbReference>
<evidence type="ECO:0000256" key="3">
    <source>
        <dbReference type="ARBA" id="ARBA00010231"/>
    </source>
</evidence>
<dbReference type="Gene3D" id="3.30.310.50">
    <property type="entry name" value="Alpha-D-phosphohexomutase, C-terminal domain"/>
    <property type="match status" value="1"/>
</dbReference>
<dbReference type="PRINTS" id="PR00509">
    <property type="entry name" value="PGMPMM"/>
</dbReference>
<dbReference type="InterPro" id="IPR016066">
    <property type="entry name" value="A-D-PHexomutase_CS"/>
</dbReference>
<dbReference type="FunFam" id="3.40.120.10:FF:000004">
    <property type="entry name" value="Phosphoglucomutase 5"/>
    <property type="match status" value="1"/>
</dbReference>
<dbReference type="NCBIfam" id="NF005737">
    <property type="entry name" value="PRK07564.1-1"/>
    <property type="match status" value="1"/>
</dbReference>
<dbReference type="Pfam" id="PF02880">
    <property type="entry name" value="PGM_PMM_III"/>
    <property type="match status" value="1"/>
</dbReference>
<dbReference type="SUPFAM" id="SSF53738">
    <property type="entry name" value="Phosphoglucomutase, first 3 domains"/>
    <property type="match status" value="3"/>
</dbReference>
<evidence type="ECO:0000259" key="12">
    <source>
        <dbReference type="Pfam" id="PF02880"/>
    </source>
</evidence>